<keyword evidence="2" id="KW-1185">Reference proteome</keyword>
<evidence type="ECO:0008006" key="3">
    <source>
        <dbReference type="Google" id="ProtNLM"/>
    </source>
</evidence>
<organism evidence="1 2">
    <name type="scientific">Cupriavidus laharis</name>
    <dbReference type="NCBI Taxonomy" id="151654"/>
    <lineage>
        <taxon>Bacteria</taxon>
        <taxon>Pseudomonadati</taxon>
        <taxon>Pseudomonadota</taxon>
        <taxon>Betaproteobacteria</taxon>
        <taxon>Burkholderiales</taxon>
        <taxon>Burkholderiaceae</taxon>
        <taxon>Cupriavidus</taxon>
    </lineage>
</organism>
<dbReference type="SUPFAM" id="SSF143011">
    <property type="entry name" value="RelE-like"/>
    <property type="match status" value="1"/>
</dbReference>
<comment type="caution">
    <text evidence="1">The sequence shown here is derived from an EMBL/GenBank/DDBJ whole genome shotgun (WGS) entry which is preliminary data.</text>
</comment>
<dbReference type="Proteomes" id="UP000727654">
    <property type="component" value="Unassembled WGS sequence"/>
</dbReference>
<dbReference type="EMBL" id="CAJZAI010000009">
    <property type="protein sequence ID" value="CAG9178159.1"/>
    <property type="molecule type" value="Genomic_DNA"/>
</dbReference>
<dbReference type="Pfam" id="PF05015">
    <property type="entry name" value="HigB-like_toxin"/>
    <property type="match status" value="1"/>
</dbReference>
<dbReference type="Gene3D" id="3.30.2310.20">
    <property type="entry name" value="RelE-like"/>
    <property type="match status" value="1"/>
</dbReference>
<sequence>MITSFSCRDTALLFTGIRVARFANIERVAIRKLQQIHAADSLSFLRVPPNNRLEALGGDRADQFSIRINDQWRICFRFANGYASDVEIVDYH</sequence>
<reference evidence="1 2" key="1">
    <citation type="submission" date="2021-08" db="EMBL/GenBank/DDBJ databases">
        <authorList>
            <person name="Peeters C."/>
        </authorList>
    </citation>
    <scope>NUCLEOTIDE SEQUENCE [LARGE SCALE GENOMIC DNA]</scope>
    <source>
        <strain evidence="1 2">LMG 23992</strain>
    </source>
</reference>
<proteinExistence type="predicted"/>
<dbReference type="PANTHER" id="PTHR40266:SF2">
    <property type="entry name" value="TOXIN HIGB-1"/>
    <property type="match status" value="1"/>
</dbReference>
<protein>
    <recommendedName>
        <fullName evidence="3">Excinuclease ABC subunit A</fullName>
    </recommendedName>
</protein>
<name>A0ABN7YXC9_9BURK</name>
<dbReference type="InterPro" id="IPR007711">
    <property type="entry name" value="HigB-1"/>
</dbReference>
<dbReference type="PANTHER" id="PTHR40266">
    <property type="entry name" value="TOXIN HIGB-1"/>
    <property type="match status" value="1"/>
</dbReference>
<dbReference type="InterPro" id="IPR035093">
    <property type="entry name" value="RelE/ParE_toxin_dom_sf"/>
</dbReference>
<accession>A0ABN7YXC9</accession>
<evidence type="ECO:0000313" key="1">
    <source>
        <dbReference type="EMBL" id="CAG9178159.1"/>
    </source>
</evidence>
<dbReference type="RefSeq" id="WP_224081370.1">
    <property type="nucleotide sequence ID" value="NZ_CAJZAI010000009.1"/>
</dbReference>
<gene>
    <name evidence="1" type="ORF">LMG23992_03673</name>
</gene>
<evidence type="ECO:0000313" key="2">
    <source>
        <dbReference type="Proteomes" id="UP000727654"/>
    </source>
</evidence>